<reference evidence="9" key="1">
    <citation type="submission" date="2023-02" db="EMBL/GenBank/DDBJ databases">
        <title>Genome of toxic invasive species Heracleum sosnowskyi carries increased number of genes despite the absence of recent whole-genome duplications.</title>
        <authorList>
            <person name="Schelkunov M."/>
            <person name="Shtratnikova V."/>
            <person name="Makarenko M."/>
            <person name="Klepikova A."/>
            <person name="Omelchenko D."/>
            <person name="Novikova G."/>
            <person name="Obukhova E."/>
            <person name="Bogdanov V."/>
            <person name="Penin A."/>
            <person name="Logacheva M."/>
        </authorList>
    </citation>
    <scope>NUCLEOTIDE SEQUENCE</scope>
    <source>
        <strain evidence="9">Hsosn_3</strain>
        <tissue evidence="9">Leaf</tissue>
    </source>
</reference>
<name>A0AAD8MC88_9APIA</name>
<dbReference type="EMBL" id="JAUIZM010000008">
    <property type="protein sequence ID" value="KAK1370155.1"/>
    <property type="molecule type" value="Genomic_DNA"/>
</dbReference>
<feature type="domain" description="Glycosyltransferase N-terminal" evidence="8">
    <location>
        <begin position="16"/>
        <end position="246"/>
    </location>
</feature>
<proteinExistence type="inferred from homology"/>
<keyword evidence="10" id="KW-1185">Reference proteome</keyword>
<comment type="similarity">
    <text evidence="2 6">Belongs to the UDP-glycosyltransferase family.</text>
</comment>
<keyword evidence="3 6" id="KW-0328">Glycosyltransferase</keyword>
<dbReference type="GO" id="GO:0008299">
    <property type="term" value="P:isoprenoid biosynthetic process"/>
    <property type="evidence" value="ECO:0007669"/>
    <property type="project" value="UniProtKB-KW"/>
</dbReference>
<dbReference type="Pfam" id="PF26168">
    <property type="entry name" value="Glyco_transf_N"/>
    <property type="match status" value="1"/>
</dbReference>
<dbReference type="Gene3D" id="3.40.50.2000">
    <property type="entry name" value="Glycogen Phosphorylase B"/>
    <property type="match status" value="2"/>
</dbReference>
<dbReference type="GO" id="GO:0009690">
    <property type="term" value="P:cytokinin metabolic process"/>
    <property type="evidence" value="ECO:0007669"/>
    <property type="project" value="UniProtKB-ARBA"/>
</dbReference>
<evidence type="ECO:0000313" key="9">
    <source>
        <dbReference type="EMBL" id="KAK1370155.1"/>
    </source>
</evidence>
<comment type="caution">
    <text evidence="9">The sequence shown here is derived from an EMBL/GenBank/DDBJ whole genome shotgun (WGS) entry which is preliminary data.</text>
</comment>
<dbReference type="Proteomes" id="UP001237642">
    <property type="component" value="Unassembled WGS sequence"/>
</dbReference>
<dbReference type="PROSITE" id="PS00375">
    <property type="entry name" value="UDPGT"/>
    <property type="match status" value="1"/>
</dbReference>
<evidence type="ECO:0000256" key="6">
    <source>
        <dbReference type="RuleBase" id="RU003718"/>
    </source>
</evidence>
<evidence type="ECO:0000259" key="8">
    <source>
        <dbReference type="Pfam" id="PF26168"/>
    </source>
</evidence>
<evidence type="ECO:0000256" key="5">
    <source>
        <dbReference type="ARBA" id="ARBA00023229"/>
    </source>
</evidence>
<evidence type="ECO:0000256" key="4">
    <source>
        <dbReference type="ARBA" id="ARBA00022679"/>
    </source>
</evidence>
<evidence type="ECO:0000256" key="3">
    <source>
        <dbReference type="ARBA" id="ARBA00022676"/>
    </source>
</evidence>
<dbReference type="SUPFAM" id="SSF53756">
    <property type="entry name" value="UDP-Glycosyltransferase/glycogen phosphorylase"/>
    <property type="match status" value="1"/>
</dbReference>
<comment type="pathway">
    <text evidence="1">Secondary metabolite biosynthesis; terpenoid biosynthesis.</text>
</comment>
<dbReference type="InterPro" id="IPR002213">
    <property type="entry name" value="UDP_glucos_trans"/>
</dbReference>
<dbReference type="GO" id="GO:0050404">
    <property type="term" value="F:zeatin O-beta-D-xylosyltransferase activity"/>
    <property type="evidence" value="ECO:0007669"/>
    <property type="project" value="UniProtKB-ARBA"/>
</dbReference>
<organism evidence="9 10">
    <name type="scientific">Heracleum sosnowskyi</name>
    <dbReference type="NCBI Taxonomy" id="360622"/>
    <lineage>
        <taxon>Eukaryota</taxon>
        <taxon>Viridiplantae</taxon>
        <taxon>Streptophyta</taxon>
        <taxon>Embryophyta</taxon>
        <taxon>Tracheophyta</taxon>
        <taxon>Spermatophyta</taxon>
        <taxon>Magnoliopsida</taxon>
        <taxon>eudicotyledons</taxon>
        <taxon>Gunneridae</taxon>
        <taxon>Pentapetalae</taxon>
        <taxon>asterids</taxon>
        <taxon>campanulids</taxon>
        <taxon>Apiales</taxon>
        <taxon>Apiaceae</taxon>
        <taxon>Apioideae</taxon>
        <taxon>apioid superclade</taxon>
        <taxon>Tordylieae</taxon>
        <taxon>Tordyliinae</taxon>
        <taxon>Heracleum</taxon>
    </lineage>
</organism>
<keyword evidence="4 6" id="KW-0808">Transferase</keyword>
<dbReference type="FunFam" id="3.40.50.2000:FF:000238">
    <property type="entry name" value="Glycosyltransferase"/>
    <property type="match status" value="1"/>
</dbReference>
<dbReference type="InterPro" id="IPR058980">
    <property type="entry name" value="Glyco_transf_N"/>
</dbReference>
<evidence type="ECO:0000256" key="7">
    <source>
        <dbReference type="RuleBase" id="RU362057"/>
    </source>
</evidence>
<dbReference type="Pfam" id="PF00201">
    <property type="entry name" value="UDPGT"/>
    <property type="match status" value="1"/>
</dbReference>
<protein>
    <recommendedName>
        <fullName evidence="7">Glycosyltransferase</fullName>
        <ecNumber evidence="7">2.4.1.-</ecNumber>
    </recommendedName>
</protein>
<accession>A0AAD8MC88</accession>
<gene>
    <name evidence="9" type="ORF">POM88_036247</name>
</gene>
<reference evidence="9" key="2">
    <citation type="submission" date="2023-05" db="EMBL/GenBank/DDBJ databases">
        <authorList>
            <person name="Schelkunov M.I."/>
        </authorList>
    </citation>
    <scope>NUCLEOTIDE SEQUENCE</scope>
    <source>
        <strain evidence="9">Hsosn_3</strain>
        <tissue evidence="9">Leaf</tissue>
    </source>
</reference>
<sequence length="466" mass="52196">MSCEDEAEKQATEIHQVIVVMVPFPAQGHLNQLLHLSRLISSYNVPVHYVSTAIHSRQAKLRLQGWNPLSSPNMMMIKFHEFPVPAFPSPPPKPQTAVEFPSHLLPSFYSVLHLRQPVAKLLSVLSLTTKRLVIIYDAVPSIIQDAVTIPNGEAYSFQPLSAFRISSYVWETMGRPRGIDDQIAKQVPSRASTLTPQVMEFIKTQEEHNKYSSGALFNTCRAIEAPFLDVIAKVNSKQWAIGPFNPMEVCKNSRHKCLEWLDKQVPNSVIYVSFGSTTTLSDEQIESLAVGLENSGQKFLWVLRDADRADIFVGDGRARKLPKDYEERIQLNGQGIIVRDWAPQLEILAHASTGGFMSHCGWNSCLESITMGVPLATWPMHSDQPHNALLVTVVLKVGVVVRDWMHRDDLVESSAIENAVKKLMTSGEGEEVRTRMLELCKAVKISVAEGGDSRRDIDDFIAHIRR</sequence>
<evidence type="ECO:0000256" key="2">
    <source>
        <dbReference type="ARBA" id="ARBA00009995"/>
    </source>
</evidence>
<dbReference type="AlphaFoldDB" id="A0AAD8MC88"/>
<evidence type="ECO:0000256" key="1">
    <source>
        <dbReference type="ARBA" id="ARBA00004721"/>
    </source>
</evidence>
<dbReference type="PANTHER" id="PTHR48044:SF23">
    <property type="entry name" value="ANTHOCYANIDIN 3-O-GLUCOSYLTRANSFERASE-LIKE"/>
    <property type="match status" value="1"/>
</dbReference>
<evidence type="ECO:0000313" key="10">
    <source>
        <dbReference type="Proteomes" id="UP001237642"/>
    </source>
</evidence>
<dbReference type="CDD" id="cd03784">
    <property type="entry name" value="GT1_Gtf-like"/>
    <property type="match status" value="1"/>
</dbReference>
<dbReference type="EC" id="2.4.1.-" evidence="7"/>
<dbReference type="FunFam" id="3.40.50.2000:FF:000060">
    <property type="entry name" value="Glycosyltransferase"/>
    <property type="match status" value="1"/>
</dbReference>
<dbReference type="GO" id="GO:0016138">
    <property type="term" value="P:glycoside biosynthetic process"/>
    <property type="evidence" value="ECO:0007669"/>
    <property type="project" value="UniProtKB-ARBA"/>
</dbReference>
<dbReference type="InterPro" id="IPR035595">
    <property type="entry name" value="UDP_glycos_trans_CS"/>
</dbReference>
<dbReference type="PANTHER" id="PTHR48044">
    <property type="entry name" value="GLYCOSYLTRANSFERASE"/>
    <property type="match status" value="1"/>
</dbReference>
<keyword evidence="5" id="KW-0414">Isoprene biosynthesis</keyword>